<keyword evidence="4" id="KW-1185">Reference proteome</keyword>
<dbReference type="Proteomes" id="UP000002051">
    <property type="component" value="Chromosome 3"/>
</dbReference>
<name>A0A072V6P4_MEDTR</name>
<feature type="region of interest" description="Disordered" evidence="1">
    <location>
        <begin position="22"/>
        <end position="41"/>
    </location>
</feature>
<dbReference type="HOGENOM" id="CLU_1818700_0_0_1"/>
<keyword evidence="2" id="KW-0472">Membrane</keyword>
<dbReference type="AlphaFoldDB" id="A0A072V6P4"/>
<reference evidence="2 4" key="2">
    <citation type="journal article" date="2014" name="BMC Genomics">
        <title>An improved genome release (version Mt4.0) for the model legume Medicago truncatula.</title>
        <authorList>
            <person name="Tang H."/>
            <person name="Krishnakumar V."/>
            <person name="Bidwell S."/>
            <person name="Rosen B."/>
            <person name="Chan A."/>
            <person name="Zhou S."/>
            <person name="Gentzbittel L."/>
            <person name="Childs K.L."/>
            <person name="Yandell M."/>
            <person name="Gundlach H."/>
            <person name="Mayer K.F."/>
            <person name="Schwartz D.C."/>
            <person name="Town C.D."/>
        </authorList>
    </citation>
    <scope>GENOME REANNOTATION</scope>
    <source>
        <strain evidence="2">A17</strain>
        <strain evidence="3 4">cv. Jemalong A17</strain>
    </source>
</reference>
<evidence type="ECO:0000256" key="1">
    <source>
        <dbReference type="SAM" id="MobiDB-lite"/>
    </source>
</evidence>
<evidence type="ECO:0000313" key="2">
    <source>
        <dbReference type="EMBL" id="KEH33825.1"/>
    </source>
</evidence>
<dbReference type="EMBL" id="CM001219">
    <property type="protein sequence ID" value="KEH33825.1"/>
    <property type="molecule type" value="Genomic_DNA"/>
</dbReference>
<dbReference type="PaxDb" id="3880-AES70322"/>
<sequence>MKNEDSHSSIVPEVEKEHATLSISLEGEDQTIPSSESHGKINKEVMGGGWFMCGGGLVGGGGFMCGGEGGDKRIDGRKRGRLSKVSNPPWLGRSWVKRIGTRENGTEDVYYIHIHVPRLKCRTKREVENYDKYGIRPRRNFN</sequence>
<proteinExistence type="predicted"/>
<gene>
    <name evidence="2" type="ordered locus">MTR_3g453190</name>
</gene>
<keyword evidence="2" id="KW-0812">Transmembrane</keyword>
<reference evidence="2 4" key="1">
    <citation type="journal article" date="2011" name="Nature">
        <title>The Medicago genome provides insight into the evolution of rhizobial symbioses.</title>
        <authorList>
            <person name="Young N.D."/>
            <person name="Debelle F."/>
            <person name="Oldroyd G.E."/>
            <person name="Geurts R."/>
            <person name="Cannon S.B."/>
            <person name="Udvardi M.K."/>
            <person name="Benedito V.A."/>
            <person name="Mayer K.F."/>
            <person name="Gouzy J."/>
            <person name="Schoof H."/>
            <person name="Van de Peer Y."/>
            <person name="Proost S."/>
            <person name="Cook D.R."/>
            <person name="Meyers B.C."/>
            <person name="Spannagl M."/>
            <person name="Cheung F."/>
            <person name="De Mita S."/>
            <person name="Krishnakumar V."/>
            <person name="Gundlach H."/>
            <person name="Zhou S."/>
            <person name="Mudge J."/>
            <person name="Bharti A.K."/>
            <person name="Murray J.D."/>
            <person name="Naoumkina M.A."/>
            <person name="Rosen B."/>
            <person name="Silverstein K.A."/>
            <person name="Tang H."/>
            <person name="Rombauts S."/>
            <person name="Zhao P.X."/>
            <person name="Zhou P."/>
            <person name="Barbe V."/>
            <person name="Bardou P."/>
            <person name="Bechner M."/>
            <person name="Bellec A."/>
            <person name="Berger A."/>
            <person name="Berges H."/>
            <person name="Bidwell S."/>
            <person name="Bisseling T."/>
            <person name="Choisne N."/>
            <person name="Couloux A."/>
            <person name="Denny R."/>
            <person name="Deshpande S."/>
            <person name="Dai X."/>
            <person name="Doyle J.J."/>
            <person name="Dudez A.M."/>
            <person name="Farmer A.D."/>
            <person name="Fouteau S."/>
            <person name="Franken C."/>
            <person name="Gibelin C."/>
            <person name="Gish J."/>
            <person name="Goldstein S."/>
            <person name="Gonzalez A.J."/>
            <person name="Green P.J."/>
            <person name="Hallab A."/>
            <person name="Hartog M."/>
            <person name="Hua A."/>
            <person name="Humphray S.J."/>
            <person name="Jeong D.H."/>
            <person name="Jing Y."/>
            <person name="Jocker A."/>
            <person name="Kenton S.M."/>
            <person name="Kim D.J."/>
            <person name="Klee K."/>
            <person name="Lai H."/>
            <person name="Lang C."/>
            <person name="Lin S."/>
            <person name="Macmil S.L."/>
            <person name="Magdelenat G."/>
            <person name="Matthews L."/>
            <person name="McCorrison J."/>
            <person name="Monaghan E.L."/>
            <person name="Mun J.H."/>
            <person name="Najar F.Z."/>
            <person name="Nicholson C."/>
            <person name="Noirot C."/>
            <person name="O'Bleness M."/>
            <person name="Paule C.R."/>
            <person name="Poulain J."/>
            <person name="Prion F."/>
            <person name="Qin B."/>
            <person name="Qu C."/>
            <person name="Retzel E.F."/>
            <person name="Riddle C."/>
            <person name="Sallet E."/>
            <person name="Samain S."/>
            <person name="Samson N."/>
            <person name="Sanders I."/>
            <person name="Saurat O."/>
            <person name="Scarpelli C."/>
            <person name="Schiex T."/>
            <person name="Segurens B."/>
            <person name="Severin A.J."/>
            <person name="Sherrier D.J."/>
            <person name="Shi R."/>
            <person name="Sims S."/>
            <person name="Singer S.R."/>
            <person name="Sinharoy S."/>
            <person name="Sterck L."/>
            <person name="Viollet A."/>
            <person name="Wang B.B."/>
            <person name="Wang K."/>
            <person name="Wang M."/>
            <person name="Wang X."/>
            <person name="Warfsmann J."/>
            <person name="Weissenbach J."/>
            <person name="White D.D."/>
            <person name="White J.D."/>
            <person name="Wiley G.B."/>
            <person name="Wincker P."/>
            <person name="Xing Y."/>
            <person name="Yang L."/>
            <person name="Yao Z."/>
            <person name="Ying F."/>
            <person name="Zhai J."/>
            <person name="Zhou L."/>
            <person name="Zuber A."/>
            <person name="Denarie J."/>
            <person name="Dixon R.A."/>
            <person name="May G.D."/>
            <person name="Schwartz D.C."/>
            <person name="Rogers J."/>
            <person name="Quetier F."/>
            <person name="Town C.D."/>
            <person name="Roe B.A."/>
        </authorList>
    </citation>
    <scope>NUCLEOTIDE SEQUENCE [LARGE SCALE GENOMIC DNA]</scope>
    <source>
        <strain evidence="2">A17</strain>
        <strain evidence="3 4">cv. Jemalong A17</strain>
    </source>
</reference>
<protein>
    <submittedName>
        <fullName evidence="2">Transmembrane protein, putative</fullName>
    </submittedName>
</protein>
<evidence type="ECO:0000313" key="3">
    <source>
        <dbReference type="EnsemblPlants" id="KEH33825"/>
    </source>
</evidence>
<reference evidence="3" key="3">
    <citation type="submission" date="2015-04" db="UniProtKB">
        <authorList>
            <consortium name="EnsemblPlants"/>
        </authorList>
    </citation>
    <scope>IDENTIFICATION</scope>
    <source>
        <strain evidence="3">cv. Jemalong A17</strain>
    </source>
</reference>
<accession>A0A072V6P4</accession>
<organism evidence="2 4">
    <name type="scientific">Medicago truncatula</name>
    <name type="common">Barrel medic</name>
    <name type="synonym">Medicago tribuloides</name>
    <dbReference type="NCBI Taxonomy" id="3880"/>
    <lineage>
        <taxon>Eukaryota</taxon>
        <taxon>Viridiplantae</taxon>
        <taxon>Streptophyta</taxon>
        <taxon>Embryophyta</taxon>
        <taxon>Tracheophyta</taxon>
        <taxon>Spermatophyta</taxon>
        <taxon>Magnoliopsida</taxon>
        <taxon>eudicotyledons</taxon>
        <taxon>Gunneridae</taxon>
        <taxon>Pentapetalae</taxon>
        <taxon>rosids</taxon>
        <taxon>fabids</taxon>
        <taxon>Fabales</taxon>
        <taxon>Fabaceae</taxon>
        <taxon>Papilionoideae</taxon>
        <taxon>50 kb inversion clade</taxon>
        <taxon>NPAAA clade</taxon>
        <taxon>Hologalegina</taxon>
        <taxon>IRL clade</taxon>
        <taxon>Trifolieae</taxon>
        <taxon>Medicago</taxon>
    </lineage>
</organism>
<evidence type="ECO:0000313" key="4">
    <source>
        <dbReference type="Proteomes" id="UP000002051"/>
    </source>
</evidence>
<dbReference type="EnsemblPlants" id="KEH33825">
    <property type="protein sequence ID" value="KEH33825"/>
    <property type="gene ID" value="MTR_3g453190"/>
</dbReference>